<organism evidence="3 4">
    <name type="scientific">Nicotiana attenuata</name>
    <name type="common">Coyote tobacco</name>
    <dbReference type="NCBI Taxonomy" id="49451"/>
    <lineage>
        <taxon>Eukaryota</taxon>
        <taxon>Viridiplantae</taxon>
        <taxon>Streptophyta</taxon>
        <taxon>Embryophyta</taxon>
        <taxon>Tracheophyta</taxon>
        <taxon>Spermatophyta</taxon>
        <taxon>Magnoliopsida</taxon>
        <taxon>eudicotyledons</taxon>
        <taxon>Gunneridae</taxon>
        <taxon>Pentapetalae</taxon>
        <taxon>asterids</taxon>
        <taxon>lamiids</taxon>
        <taxon>Solanales</taxon>
        <taxon>Solanaceae</taxon>
        <taxon>Nicotianoideae</taxon>
        <taxon>Nicotianeae</taxon>
        <taxon>Nicotiana</taxon>
    </lineage>
</organism>
<dbReference type="InterPro" id="IPR003131">
    <property type="entry name" value="T1-type_BTB"/>
</dbReference>
<name>A0A1J6IHC8_NICAT</name>
<dbReference type="PANTHER" id="PTHR14499">
    <property type="entry name" value="POTASSIUM CHANNEL TETRAMERIZATION DOMAIN-CONTAINING"/>
    <property type="match status" value="1"/>
</dbReference>
<accession>A0A1J6IHC8</accession>
<gene>
    <name evidence="3" type="ORF">A4A49_55232</name>
</gene>
<evidence type="ECO:0000313" key="3">
    <source>
        <dbReference type="EMBL" id="OIT04090.1"/>
    </source>
</evidence>
<dbReference type="InterPro" id="IPR011333">
    <property type="entry name" value="SKP1/BTB/POZ_sf"/>
</dbReference>
<sequence>MESPKDRVKLNVGGRIFKTTATTLANAGRKSLFGAMFDDNWNLHSDATITEHFIDRNPYCFAVLLDLPRIRELYIPPKINERLLYREALYYGILDHVRSAKWGSFDGNKLRVARSITGWSIAEHGAIRASPDSGCCVVLPLECRPA</sequence>
<feature type="domain" description="BTB" evidence="2">
    <location>
        <begin position="6"/>
        <end position="109"/>
    </location>
</feature>
<comment type="pathway">
    <text evidence="1">Protein modification; protein ubiquitination.</text>
</comment>
<dbReference type="SMART" id="SM00225">
    <property type="entry name" value="BTB"/>
    <property type="match status" value="1"/>
</dbReference>
<dbReference type="Proteomes" id="UP000187609">
    <property type="component" value="Unassembled WGS sequence"/>
</dbReference>
<evidence type="ECO:0000313" key="4">
    <source>
        <dbReference type="Proteomes" id="UP000187609"/>
    </source>
</evidence>
<dbReference type="EMBL" id="MJEQ01037186">
    <property type="protein sequence ID" value="OIT04090.1"/>
    <property type="molecule type" value="Genomic_DNA"/>
</dbReference>
<dbReference type="SUPFAM" id="SSF54695">
    <property type="entry name" value="POZ domain"/>
    <property type="match status" value="1"/>
</dbReference>
<dbReference type="SMR" id="A0A1J6IHC8"/>
<keyword evidence="4" id="KW-1185">Reference proteome</keyword>
<dbReference type="Gene3D" id="3.30.710.10">
    <property type="entry name" value="Potassium Channel Kv1.1, Chain A"/>
    <property type="match status" value="1"/>
</dbReference>
<comment type="caution">
    <text evidence="3">The sequence shown here is derived from an EMBL/GenBank/DDBJ whole genome shotgun (WGS) entry which is preliminary data.</text>
</comment>
<evidence type="ECO:0000256" key="1">
    <source>
        <dbReference type="ARBA" id="ARBA00004906"/>
    </source>
</evidence>
<dbReference type="Gramene" id="OIT04090">
    <property type="protein sequence ID" value="OIT04090"/>
    <property type="gene ID" value="A4A49_55232"/>
</dbReference>
<dbReference type="AlphaFoldDB" id="A0A1J6IHC8"/>
<evidence type="ECO:0000259" key="2">
    <source>
        <dbReference type="SMART" id="SM00225"/>
    </source>
</evidence>
<reference evidence="3" key="1">
    <citation type="submission" date="2016-11" db="EMBL/GenBank/DDBJ databases">
        <title>The genome of Nicotiana attenuata.</title>
        <authorList>
            <person name="Xu S."/>
            <person name="Brockmoeller T."/>
            <person name="Gaquerel E."/>
            <person name="Navarro A."/>
            <person name="Kuhl H."/>
            <person name="Gase K."/>
            <person name="Ling Z."/>
            <person name="Zhou W."/>
            <person name="Kreitzer C."/>
            <person name="Stanke M."/>
            <person name="Tang H."/>
            <person name="Lyons E."/>
            <person name="Pandey P."/>
            <person name="Pandey S.P."/>
            <person name="Timmermann B."/>
            <person name="Baldwin I.T."/>
        </authorList>
    </citation>
    <scope>NUCLEOTIDE SEQUENCE [LARGE SCALE GENOMIC DNA]</scope>
    <source>
        <strain evidence="3">UT</strain>
    </source>
</reference>
<dbReference type="InterPro" id="IPR000210">
    <property type="entry name" value="BTB/POZ_dom"/>
</dbReference>
<dbReference type="PANTHER" id="PTHR14499:SF118">
    <property type="entry name" value="POTASSIUM CHANNEL TETRAMERISATION-TYPE BTB DOMAIN-CONTAINING PROTEIN"/>
    <property type="match status" value="1"/>
</dbReference>
<dbReference type="CDD" id="cd18316">
    <property type="entry name" value="BTB_POZ_KCTD-like"/>
    <property type="match status" value="1"/>
</dbReference>
<dbReference type="GO" id="GO:0051260">
    <property type="term" value="P:protein homooligomerization"/>
    <property type="evidence" value="ECO:0007669"/>
    <property type="project" value="InterPro"/>
</dbReference>
<proteinExistence type="predicted"/>
<dbReference type="OMA" id="NAGHESM"/>
<dbReference type="Pfam" id="PF02214">
    <property type="entry name" value="BTB_2"/>
    <property type="match status" value="1"/>
</dbReference>
<protein>
    <submittedName>
        <fullName evidence="3">Btbpoz domain-containing protein</fullName>
    </submittedName>
</protein>